<evidence type="ECO:0000259" key="8">
    <source>
        <dbReference type="Pfam" id="PF12051"/>
    </source>
</evidence>
<organism evidence="9 10">
    <name type="scientific">Streptomyces gilvosporeus</name>
    <dbReference type="NCBI Taxonomy" id="553510"/>
    <lineage>
        <taxon>Bacteria</taxon>
        <taxon>Bacillati</taxon>
        <taxon>Actinomycetota</taxon>
        <taxon>Actinomycetes</taxon>
        <taxon>Kitasatosporales</taxon>
        <taxon>Streptomycetaceae</taxon>
        <taxon>Streptomyces</taxon>
    </lineage>
</organism>
<feature type="transmembrane region" description="Helical" evidence="7">
    <location>
        <begin position="261"/>
        <end position="280"/>
    </location>
</feature>
<dbReference type="KEGG" id="sgv:B1H19_03410"/>
<dbReference type="Proteomes" id="UP000192726">
    <property type="component" value="Chromosome"/>
</dbReference>
<feature type="transmembrane region" description="Helical" evidence="7">
    <location>
        <begin position="172"/>
        <end position="190"/>
    </location>
</feature>
<dbReference type="PANTHER" id="PTHR43077:SF8">
    <property type="entry name" value="DOXORUBICIN RESISTANCE ABC TRANSPORTER PERMEASE PROTEIN DRRB"/>
    <property type="match status" value="1"/>
</dbReference>
<evidence type="ECO:0000256" key="5">
    <source>
        <dbReference type="ARBA" id="ARBA00022989"/>
    </source>
</evidence>
<dbReference type="Pfam" id="PF12051">
    <property type="entry name" value="DUF3533"/>
    <property type="match status" value="1"/>
</dbReference>
<keyword evidence="6 7" id="KW-0472">Membrane</keyword>
<keyword evidence="3" id="KW-1003">Cell membrane</keyword>
<evidence type="ECO:0000256" key="3">
    <source>
        <dbReference type="ARBA" id="ARBA00022475"/>
    </source>
</evidence>
<dbReference type="GO" id="GO:0005886">
    <property type="term" value="C:plasma membrane"/>
    <property type="evidence" value="ECO:0007669"/>
    <property type="project" value="UniProtKB-SubCell"/>
</dbReference>
<evidence type="ECO:0000313" key="10">
    <source>
        <dbReference type="Proteomes" id="UP000192726"/>
    </source>
</evidence>
<keyword evidence="4 7" id="KW-0812">Transmembrane</keyword>
<evidence type="ECO:0000256" key="4">
    <source>
        <dbReference type="ARBA" id="ARBA00022692"/>
    </source>
</evidence>
<dbReference type="RefSeq" id="WP_083109405.1">
    <property type="nucleotide sequence ID" value="NZ_CP020569.1"/>
</dbReference>
<name>A0A1V0U1X1_9ACTN</name>
<dbReference type="Gene3D" id="3.40.1710.10">
    <property type="entry name" value="abc type-2 transporter like domain"/>
    <property type="match status" value="1"/>
</dbReference>
<keyword evidence="10" id="KW-1185">Reference proteome</keyword>
<dbReference type="InterPro" id="IPR022703">
    <property type="entry name" value="DUF3533"/>
</dbReference>
<proteinExistence type="inferred from homology"/>
<evidence type="ECO:0000256" key="2">
    <source>
        <dbReference type="ARBA" id="ARBA00007783"/>
    </source>
</evidence>
<dbReference type="OrthoDB" id="4571363at2"/>
<evidence type="ECO:0000256" key="6">
    <source>
        <dbReference type="ARBA" id="ARBA00023136"/>
    </source>
</evidence>
<protein>
    <submittedName>
        <fullName evidence="9">ABC transporter</fullName>
    </submittedName>
</protein>
<feature type="transmembrane region" description="Helical" evidence="7">
    <location>
        <begin position="347"/>
        <end position="366"/>
    </location>
</feature>
<evidence type="ECO:0000256" key="1">
    <source>
        <dbReference type="ARBA" id="ARBA00004651"/>
    </source>
</evidence>
<feature type="transmembrane region" description="Helical" evidence="7">
    <location>
        <begin position="287"/>
        <end position="307"/>
    </location>
</feature>
<accession>A0A1V0U1X1</accession>
<dbReference type="AlphaFoldDB" id="A0A1V0U1X1"/>
<reference evidence="9 10" key="1">
    <citation type="submission" date="2017-04" db="EMBL/GenBank/DDBJ databases">
        <title>Complete Genome Sequence of Streptomyces gilvosporeus F607, a Capable Producer of Natamycin.</title>
        <authorList>
            <person name="Zong G."/>
            <person name="Zhong C."/>
            <person name="Fu J."/>
            <person name="Qin R."/>
            <person name="Cao G."/>
        </authorList>
    </citation>
    <scope>NUCLEOTIDE SEQUENCE [LARGE SCALE GENOMIC DNA]</scope>
    <source>
        <strain evidence="9 10">F607</strain>
    </source>
</reference>
<dbReference type="PANTHER" id="PTHR43077">
    <property type="entry name" value="TRANSPORT PERMEASE YVFS-RELATED"/>
    <property type="match status" value="1"/>
</dbReference>
<dbReference type="InterPro" id="IPR051328">
    <property type="entry name" value="T7SS_ABC-Transporter"/>
</dbReference>
<evidence type="ECO:0000256" key="7">
    <source>
        <dbReference type="SAM" id="Phobius"/>
    </source>
</evidence>
<feature type="transmembrane region" description="Helical" evidence="7">
    <location>
        <begin position="229"/>
        <end position="249"/>
    </location>
</feature>
<comment type="subcellular location">
    <subcellularLocation>
        <location evidence="1">Cell membrane</location>
        <topology evidence="1">Multi-pass membrane protein</topology>
    </subcellularLocation>
</comment>
<keyword evidence="5 7" id="KW-1133">Transmembrane helix</keyword>
<feature type="domain" description="DUF3533" evidence="8">
    <location>
        <begin position="3"/>
        <end position="353"/>
    </location>
</feature>
<evidence type="ECO:0000313" key="9">
    <source>
        <dbReference type="EMBL" id="ARF59214.1"/>
    </source>
</evidence>
<dbReference type="STRING" id="553510.B1H19_03410"/>
<gene>
    <name evidence="9" type="ORF">B1H19_03410</name>
</gene>
<sequence length="382" mass="39870">MGGIVNPPGELHRLPIAVIDADRSTPLPGQRENLGAQITHTLLSSSSDKVEWRSLTPAQAQRALGSGKVYGALSIPVDFTRSVATLATTADTLPVLKVLTNPATGGLGSGLAQTIATQAATQASLTLGKQSTTSPVAAKAPSAARLLLADPVRITTQPGHPLGNRSGLGLTSFYYALLLVLLGFLIANVTHTGVDSALGYTDSEFGPWHSRRPTVPVNRTQTFLVKMGVSAGITTLTTTLLMVATVGVLGMDAAHLPLLWIYSYCATLAVSLGAGAIYAAAGGVGQLVAMLVFIVMGIPSSGATIPLEATSGFYRFLSLFEPMHHLADGVRAILYFDARGDAGLTRAWIMIAIGFGLAVLLGLAITRYYDRKGLKRLTVLPA</sequence>
<dbReference type="EMBL" id="CP020569">
    <property type="protein sequence ID" value="ARF59214.1"/>
    <property type="molecule type" value="Genomic_DNA"/>
</dbReference>
<comment type="similarity">
    <text evidence="2">Belongs to the ABC-2 integral membrane protein family.</text>
</comment>